<dbReference type="PROSITE" id="PS50178">
    <property type="entry name" value="ZF_FYVE"/>
    <property type="match status" value="1"/>
</dbReference>
<dbReference type="InterPro" id="IPR000306">
    <property type="entry name" value="Znf_FYVE"/>
</dbReference>
<protein>
    <recommendedName>
        <fullName evidence="5">FYVE-type domain-containing protein</fullName>
    </recommendedName>
</protein>
<keyword evidence="2 4" id="KW-0863">Zinc-finger</keyword>
<accession>A0A3R6YYG3</accession>
<keyword evidence="3" id="KW-0862">Zinc</keyword>
<evidence type="ECO:0000313" key="6">
    <source>
        <dbReference type="EMBL" id="RHY29318.1"/>
    </source>
</evidence>
<evidence type="ECO:0000259" key="5">
    <source>
        <dbReference type="PROSITE" id="PS50178"/>
    </source>
</evidence>
<dbReference type="InterPro" id="IPR013083">
    <property type="entry name" value="Znf_RING/FYVE/PHD"/>
</dbReference>
<dbReference type="PANTHER" id="PTHR13510">
    <property type="entry name" value="FYVE-FINGER-CONTAINING RAB5 EFFECTOR PROTEIN RABENOSYN-5-RELATED"/>
    <property type="match status" value="1"/>
</dbReference>
<dbReference type="VEuPathDB" id="FungiDB:H310_02971"/>
<sequence length="445" mass="49189">MRVDISADEYAAHARHMEFILKKALADTAKWTRHSVKKGWSVDVDRHGWRVCSRSLSSSHSSPPKRMVVCLGCHHTTLSSIREGLYADNSRDYLAMTAVLHGSTLFDAAVLDVHSTRTKDDPGQFLGVKSLQVTVAANKPPLSYLFLEFSGTCVDPDGRVTFFVLTEPILAASTSCPTEAVSCVKLYRARPDSAGVDVLVRAHFFTDGSAQQHLPKMTAWRGMSMTIQTLLVKDVGVLLQESSLYESLVLTTGAKRCNVCEKKCQFWNRHHHCRCCGHVMCGGCLVKLYCVDRSSKSKQHKSVKKAKSLTEEKFCMKCWVRARGDSRKPTSPPVQSVRHALDTLHPTMSALETLVRVDAPNTASIADSSYRSQMSRINSFNLLTASSSKEEIAARMDEVNESIALQTMMLSTMTNILTPRSPPASFDVVEVLDVSEATAPCERVV</sequence>
<evidence type="ECO:0000256" key="4">
    <source>
        <dbReference type="PROSITE-ProRule" id="PRU00091"/>
    </source>
</evidence>
<dbReference type="Proteomes" id="UP000285060">
    <property type="component" value="Unassembled WGS sequence"/>
</dbReference>
<keyword evidence="7" id="KW-1185">Reference proteome</keyword>
<dbReference type="GO" id="GO:0008270">
    <property type="term" value="F:zinc ion binding"/>
    <property type="evidence" value="ECO:0007669"/>
    <property type="project" value="UniProtKB-KW"/>
</dbReference>
<dbReference type="Pfam" id="PF01363">
    <property type="entry name" value="FYVE"/>
    <property type="match status" value="1"/>
</dbReference>
<evidence type="ECO:0000256" key="1">
    <source>
        <dbReference type="ARBA" id="ARBA00022723"/>
    </source>
</evidence>
<evidence type="ECO:0000256" key="3">
    <source>
        <dbReference type="ARBA" id="ARBA00022833"/>
    </source>
</evidence>
<dbReference type="SUPFAM" id="SSF57903">
    <property type="entry name" value="FYVE/PHD zinc finger"/>
    <property type="match status" value="1"/>
</dbReference>
<organism evidence="6 7">
    <name type="scientific">Aphanomyces invadans</name>
    <dbReference type="NCBI Taxonomy" id="157072"/>
    <lineage>
        <taxon>Eukaryota</taxon>
        <taxon>Sar</taxon>
        <taxon>Stramenopiles</taxon>
        <taxon>Oomycota</taxon>
        <taxon>Saprolegniomycetes</taxon>
        <taxon>Saprolegniales</taxon>
        <taxon>Verrucalvaceae</taxon>
        <taxon>Aphanomyces</taxon>
    </lineage>
</organism>
<dbReference type="InterPro" id="IPR011011">
    <property type="entry name" value="Znf_FYVE_PHD"/>
</dbReference>
<reference evidence="6 7" key="1">
    <citation type="submission" date="2018-08" db="EMBL/GenBank/DDBJ databases">
        <title>Aphanomyces genome sequencing and annotation.</title>
        <authorList>
            <person name="Minardi D."/>
            <person name="Oidtmann B."/>
            <person name="Van Der Giezen M."/>
            <person name="Studholme D.J."/>
        </authorList>
    </citation>
    <scope>NUCLEOTIDE SEQUENCE [LARGE SCALE GENOMIC DNA]</scope>
    <source>
        <strain evidence="6 7">NJM0002</strain>
    </source>
</reference>
<keyword evidence="1" id="KW-0479">Metal-binding</keyword>
<dbReference type="AlphaFoldDB" id="A0A3R6YYG3"/>
<dbReference type="Gene3D" id="3.30.40.10">
    <property type="entry name" value="Zinc/RING finger domain, C3HC4 (zinc finger)"/>
    <property type="match status" value="1"/>
</dbReference>
<dbReference type="InterPro" id="IPR017455">
    <property type="entry name" value="Znf_FYVE-rel"/>
</dbReference>
<dbReference type="EMBL" id="QUSY01000455">
    <property type="protein sequence ID" value="RHY29318.1"/>
    <property type="molecule type" value="Genomic_DNA"/>
</dbReference>
<feature type="domain" description="FYVE-type" evidence="5">
    <location>
        <begin position="251"/>
        <end position="323"/>
    </location>
</feature>
<name>A0A3R6YYG3_9STRA</name>
<dbReference type="PANTHER" id="PTHR13510:SF44">
    <property type="entry name" value="RABENOSYN-5"/>
    <property type="match status" value="1"/>
</dbReference>
<proteinExistence type="predicted"/>
<evidence type="ECO:0000256" key="2">
    <source>
        <dbReference type="ARBA" id="ARBA00022771"/>
    </source>
</evidence>
<comment type="caution">
    <text evidence="6">The sequence shown here is derived from an EMBL/GenBank/DDBJ whole genome shotgun (WGS) entry which is preliminary data.</text>
</comment>
<evidence type="ECO:0000313" key="7">
    <source>
        <dbReference type="Proteomes" id="UP000285060"/>
    </source>
</evidence>
<dbReference type="InterPro" id="IPR052727">
    <property type="entry name" value="Rab4/Rab5_effector"/>
</dbReference>
<gene>
    <name evidence="6" type="ORF">DYB32_005232</name>
</gene>